<dbReference type="EMBL" id="CP133217">
    <property type="protein sequence ID" value="WML87710.1"/>
    <property type="molecule type" value="Genomic_DNA"/>
</dbReference>
<feature type="domain" description="TIR" evidence="1">
    <location>
        <begin position="6"/>
        <end position="107"/>
    </location>
</feature>
<dbReference type="Pfam" id="PF13676">
    <property type="entry name" value="TIR_2"/>
    <property type="match status" value="1"/>
</dbReference>
<dbReference type="InterPro" id="IPR000157">
    <property type="entry name" value="TIR_dom"/>
</dbReference>
<evidence type="ECO:0000313" key="4">
    <source>
        <dbReference type="Proteomes" id="UP001223336"/>
    </source>
</evidence>
<dbReference type="EMBL" id="JAVFKN010000035">
    <property type="protein sequence ID" value="MDQ5770626.1"/>
    <property type="molecule type" value="Genomic_DNA"/>
</dbReference>
<evidence type="ECO:0000313" key="2">
    <source>
        <dbReference type="EMBL" id="MDQ5770626.1"/>
    </source>
</evidence>
<dbReference type="GO" id="GO:0007165">
    <property type="term" value="P:signal transduction"/>
    <property type="evidence" value="ECO:0007669"/>
    <property type="project" value="InterPro"/>
</dbReference>
<dbReference type="Proteomes" id="UP001229862">
    <property type="component" value="Chromosome"/>
</dbReference>
<dbReference type="Proteomes" id="UP001223336">
    <property type="component" value="Unassembled WGS sequence"/>
</dbReference>
<protein>
    <submittedName>
        <fullName evidence="3">Toll/interleukin-1 receptor domain-containing protein</fullName>
    </submittedName>
</protein>
<gene>
    <name evidence="2" type="ORF">RCC75_19010</name>
    <name evidence="3" type="ORF">RCG00_04930</name>
</gene>
<reference evidence="3 4" key="1">
    <citation type="submission" date="2023-08" db="EMBL/GenBank/DDBJ databases">
        <title>New molecular markers tilS and rpoB for phylogenetic and monitoring studies of the genus Thiothrix biodiversity.</title>
        <authorList>
            <person name="Ravin N.V."/>
            <person name="Smolyakov D."/>
            <person name="Markov N.D."/>
            <person name="Beletsky A.V."/>
            <person name="Mardanov A.V."/>
            <person name="Rudenko T.S."/>
            <person name="Grabovich M.Y."/>
        </authorList>
    </citation>
    <scope>NUCLEOTIDE SEQUENCE</scope>
    <source>
        <strain evidence="3">DNT52</strain>
        <strain evidence="2 4">H33</strain>
    </source>
</reference>
<organism evidence="3">
    <name type="scientific">Thiothrix subterranea</name>
    <dbReference type="NCBI Taxonomy" id="2735563"/>
    <lineage>
        <taxon>Bacteria</taxon>
        <taxon>Pseudomonadati</taxon>
        <taxon>Pseudomonadota</taxon>
        <taxon>Gammaproteobacteria</taxon>
        <taxon>Thiotrichales</taxon>
        <taxon>Thiotrichaceae</taxon>
        <taxon>Thiothrix</taxon>
    </lineage>
</organism>
<name>A0AA51R5F3_9GAMM</name>
<dbReference type="InterPro" id="IPR035897">
    <property type="entry name" value="Toll_tir_struct_dom_sf"/>
</dbReference>
<keyword evidence="4" id="KW-1185">Reference proteome</keyword>
<dbReference type="RefSeq" id="WP_308136310.1">
    <property type="nucleotide sequence ID" value="NZ_CP133197.1"/>
</dbReference>
<sequence length="348" mass="40189">MTTKSVYVSYSWTAERETTPLVDELACACAEAEIDFLFDKKCLKHGDLIRSFMDELSSNGNIIPIFSQSYFESDYCMYELLSILKNGSFQHRIHPVRLDDIKRIDDPMFHLSIIGYWKNKVMMLESKLSEHDVGVTIELQRIRVVYAEIYRHSGELLSFISDMVILPLSQLRLQKFKPIIDRIIVNEKNAAKKSTDLSVSFLPDANIKFSKIKINHITKELNALKLSYDSEYKDVVSWLSKDKTILIEIIYDQLIEKVGAILNKKGSPATTSEVGLFKLDLAQYIEQLEVCLLDDDTDLLDSPHFKVNIKHEFYEMALSMLFDRVPSSVSEKSKSQLKYYMTYLIKTI</sequence>
<proteinExistence type="predicted"/>
<dbReference type="SUPFAM" id="SSF52200">
    <property type="entry name" value="Toll/Interleukin receptor TIR domain"/>
    <property type="match status" value="1"/>
</dbReference>
<evidence type="ECO:0000313" key="3">
    <source>
        <dbReference type="EMBL" id="WML87710.1"/>
    </source>
</evidence>
<keyword evidence="3" id="KW-0675">Receptor</keyword>
<accession>A0AA51R5F3</accession>
<evidence type="ECO:0000259" key="1">
    <source>
        <dbReference type="Pfam" id="PF13676"/>
    </source>
</evidence>
<dbReference type="AlphaFoldDB" id="A0AA51R5F3"/>
<dbReference type="Gene3D" id="3.40.50.10140">
    <property type="entry name" value="Toll/interleukin-1 receptor homology (TIR) domain"/>
    <property type="match status" value="1"/>
</dbReference>